<evidence type="ECO:0000256" key="2">
    <source>
        <dbReference type="ARBA" id="ARBA00022771"/>
    </source>
</evidence>
<keyword evidence="7" id="KW-1185">Reference proteome</keyword>
<dbReference type="AlphaFoldDB" id="A0A8S1FB52"/>
<reference evidence="6 7" key="1">
    <citation type="submission" date="2020-04" db="EMBL/GenBank/DDBJ databases">
        <authorList>
            <person name="Laetsch R D."/>
            <person name="Stevens L."/>
            <person name="Kumar S."/>
            <person name="Blaxter L. M."/>
        </authorList>
    </citation>
    <scope>NUCLEOTIDE SEQUENCE [LARGE SCALE GENOMIC DNA]</scope>
</reference>
<comment type="caution">
    <text evidence="6">The sequence shown here is derived from an EMBL/GenBank/DDBJ whole genome shotgun (WGS) entry which is preliminary data.</text>
</comment>
<sequence>MRDFQIDPCEFNLHILKCRMEFMTYHPQSLKLVRCSYNTRHFIPQPELAFHEAFCKLGKFANVEKELKKPFIPVEVSALLDQLAVDSDEDSDDDDDDDSSITSKNTVGSTISDVVENSDDVVSVLESYQLRQLNNDENK</sequence>
<keyword evidence="1" id="KW-0479">Metal-binding</keyword>
<keyword evidence="2" id="KW-0863">Zinc-finger</keyword>
<evidence type="ECO:0000256" key="1">
    <source>
        <dbReference type="ARBA" id="ARBA00022723"/>
    </source>
</evidence>
<evidence type="ECO:0000259" key="5">
    <source>
        <dbReference type="Pfam" id="PF05253"/>
    </source>
</evidence>
<proteinExistence type="predicted"/>
<accession>A0A8S1FB52</accession>
<dbReference type="GO" id="GO:0008270">
    <property type="term" value="F:zinc ion binding"/>
    <property type="evidence" value="ECO:0007669"/>
    <property type="project" value="UniProtKB-KW"/>
</dbReference>
<keyword evidence="3" id="KW-0862">Zinc</keyword>
<name>A0A8S1FB52_9PELO</name>
<feature type="compositionally biased region" description="Acidic residues" evidence="4">
    <location>
        <begin position="86"/>
        <end position="99"/>
    </location>
</feature>
<dbReference type="Pfam" id="PF05253">
    <property type="entry name" value="zf-U11-48K"/>
    <property type="match status" value="1"/>
</dbReference>
<gene>
    <name evidence="6" type="ORF">CBOVIS_LOCUS12444</name>
</gene>
<evidence type="ECO:0000313" key="7">
    <source>
        <dbReference type="Proteomes" id="UP000494206"/>
    </source>
</evidence>
<feature type="region of interest" description="Disordered" evidence="4">
    <location>
        <begin position="85"/>
        <end position="109"/>
    </location>
</feature>
<evidence type="ECO:0000256" key="3">
    <source>
        <dbReference type="ARBA" id="ARBA00022833"/>
    </source>
</evidence>
<dbReference type="EMBL" id="CADEPM010000012">
    <property type="protein sequence ID" value="CAB3411002.1"/>
    <property type="molecule type" value="Genomic_DNA"/>
</dbReference>
<organism evidence="6 7">
    <name type="scientific">Caenorhabditis bovis</name>
    <dbReference type="NCBI Taxonomy" id="2654633"/>
    <lineage>
        <taxon>Eukaryota</taxon>
        <taxon>Metazoa</taxon>
        <taxon>Ecdysozoa</taxon>
        <taxon>Nematoda</taxon>
        <taxon>Chromadorea</taxon>
        <taxon>Rhabditida</taxon>
        <taxon>Rhabditina</taxon>
        <taxon>Rhabditomorpha</taxon>
        <taxon>Rhabditoidea</taxon>
        <taxon>Rhabditidae</taxon>
        <taxon>Peloderinae</taxon>
        <taxon>Caenorhabditis</taxon>
    </lineage>
</organism>
<dbReference type="InterPro" id="IPR022776">
    <property type="entry name" value="TRM13/UPF0224_CHHC_Znf_dom"/>
</dbReference>
<feature type="domain" description="CHHC U11-48K-type" evidence="5">
    <location>
        <begin position="32"/>
        <end position="56"/>
    </location>
</feature>
<evidence type="ECO:0000256" key="4">
    <source>
        <dbReference type="SAM" id="MobiDB-lite"/>
    </source>
</evidence>
<dbReference type="OrthoDB" id="5839404at2759"/>
<protein>
    <recommendedName>
        <fullName evidence="5">CHHC U11-48K-type domain-containing protein</fullName>
    </recommendedName>
</protein>
<dbReference type="Proteomes" id="UP000494206">
    <property type="component" value="Unassembled WGS sequence"/>
</dbReference>
<evidence type="ECO:0000313" key="6">
    <source>
        <dbReference type="EMBL" id="CAB3411002.1"/>
    </source>
</evidence>